<keyword evidence="4 6" id="KW-1133">Transmembrane helix</keyword>
<feature type="domain" description="Major facilitator superfamily (MFS) profile" evidence="7">
    <location>
        <begin position="5"/>
        <end position="183"/>
    </location>
</feature>
<evidence type="ECO:0000256" key="1">
    <source>
        <dbReference type="ARBA" id="ARBA00004651"/>
    </source>
</evidence>
<organism evidence="8 9">
    <name type="scientific">Faecalibacillus intestinalis</name>
    <dbReference type="NCBI Taxonomy" id="1982626"/>
    <lineage>
        <taxon>Bacteria</taxon>
        <taxon>Bacillati</taxon>
        <taxon>Bacillota</taxon>
        <taxon>Erysipelotrichia</taxon>
        <taxon>Erysipelotrichales</taxon>
        <taxon>Coprobacillaceae</taxon>
        <taxon>Faecalibacillus</taxon>
    </lineage>
</organism>
<keyword evidence="3 6" id="KW-0812">Transmembrane</keyword>
<dbReference type="InterPro" id="IPR011701">
    <property type="entry name" value="MFS"/>
</dbReference>
<dbReference type="EMBL" id="JAJDKQ010000039">
    <property type="protein sequence ID" value="MCB8563025.1"/>
    <property type="molecule type" value="Genomic_DNA"/>
</dbReference>
<feature type="transmembrane region" description="Helical" evidence="6">
    <location>
        <begin position="7"/>
        <end position="24"/>
    </location>
</feature>
<evidence type="ECO:0000256" key="6">
    <source>
        <dbReference type="SAM" id="Phobius"/>
    </source>
</evidence>
<evidence type="ECO:0000256" key="2">
    <source>
        <dbReference type="ARBA" id="ARBA00022448"/>
    </source>
</evidence>
<sequence>MKLNKQKILFIAVIFFWFAQYVYIPYQTPYLTMIQTSTSFIGIIIGSYGISQMVLRLPVGLLADYRNKHKMIMLIGALSSGCASLFRIIFNNGIGFLIGNLFSGLASAMWISFMVLYMCFYPKDQQTKATSSIIVANNLRMLLGFITSTLLYKKIGMQMICLLSVISGIVSALFISLLPKEKT</sequence>
<dbReference type="SUPFAM" id="SSF103473">
    <property type="entry name" value="MFS general substrate transporter"/>
    <property type="match status" value="1"/>
</dbReference>
<dbReference type="AlphaFoldDB" id="A0AAW4VTP8"/>
<dbReference type="Pfam" id="PF07690">
    <property type="entry name" value="MFS_1"/>
    <property type="match status" value="1"/>
</dbReference>
<gene>
    <name evidence="8" type="ORF">LJD74_13615</name>
</gene>
<name>A0AAW4VTP8_9FIRM</name>
<comment type="subcellular location">
    <subcellularLocation>
        <location evidence="1">Cell membrane</location>
        <topology evidence="1">Multi-pass membrane protein</topology>
    </subcellularLocation>
</comment>
<dbReference type="RefSeq" id="WP_199596342.1">
    <property type="nucleotide sequence ID" value="NZ_JAJDKQ010000039.1"/>
</dbReference>
<dbReference type="GO" id="GO:0022857">
    <property type="term" value="F:transmembrane transporter activity"/>
    <property type="evidence" value="ECO:0007669"/>
    <property type="project" value="InterPro"/>
</dbReference>
<reference evidence="8" key="1">
    <citation type="submission" date="2021-10" db="EMBL/GenBank/DDBJ databases">
        <title>Collection of gut derived symbiotic bacterial strains cultured from healthy donors.</title>
        <authorList>
            <person name="Lin H."/>
            <person name="Littmann E."/>
            <person name="Kohout C."/>
            <person name="Pamer E.G."/>
        </authorList>
    </citation>
    <scope>NUCLEOTIDE SEQUENCE</scope>
    <source>
        <strain evidence="8">DFI.5.2</strain>
    </source>
</reference>
<dbReference type="PROSITE" id="PS50850">
    <property type="entry name" value="MFS"/>
    <property type="match status" value="1"/>
</dbReference>
<dbReference type="Gene3D" id="1.20.1250.20">
    <property type="entry name" value="MFS general substrate transporter like domains"/>
    <property type="match status" value="1"/>
</dbReference>
<protein>
    <submittedName>
        <fullName evidence="8">MFS transporter</fullName>
    </submittedName>
</protein>
<evidence type="ECO:0000313" key="9">
    <source>
        <dbReference type="Proteomes" id="UP001197827"/>
    </source>
</evidence>
<dbReference type="InterPro" id="IPR036259">
    <property type="entry name" value="MFS_trans_sf"/>
</dbReference>
<proteinExistence type="predicted"/>
<feature type="transmembrane region" description="Helical" evidence="6">
    <location>
        <begin position="71"/>
        <end position="90"/>
    </location>
</feature>
<comment type="caution">
    <text evidence="8">The sequence shown here is derived from an EMBL/GenBank/DDBJ whole genome shotgun (WGS) entry which is preliminary data.</text>
</comment>
<keyword evidence="2" id="KW-0813">Transport</keyword>
<accession>A0AAW4VTP8</accession>
<dbReference type="Proteomes" id="UP001197827">
    <property type="component" value="Unassembled WGS sequence"/>
</dbReference>
<dbReference type="GO" id="GO:0005886">
    <property type="term" value="C:plasma membrane"/>
    <property type="evidence" value="ECO:0007669"/>
    <property type="project" value="UniProtKB-SubCell"/>
</dbReference>
<keyword evidence="5 6" id="KW-0472">Membrane</keyword>
<feature type="transmembrane region" description="Helical" evidence="6">
    <location>
        <begin position="132"/>
        <end position="151"/>
    </location>
</feature>
<evidence type="ECO:0000259" key="7">
    <source>
        <dbReference type="PROSITE" id="PS50850"/>
    </source>
</evidence>
<evidence type="ECO:0000256" key="4">
    <source>
        <dbReference type="ARBA" id="ARBA00022989"/>
    </source>
</evidence>
<feature type="transmembrane region" description="Helical" evidence="6">
    <location>
        <begin position="30"/>
        <end position="50"/>
    </location>
</feature>
<feature type="transmembrane region" description="Helical" evidence="6">
    <location>
        <begin position="96"/>
        <end position="120"/>
    </location>
</feature>
<evidence type="ECO:0000313" key="8">
    <source>
        <dbReference type="EMBL" id="MCB8563025.1"/>
    </source>
</evidence>
<dbReference type="InterPro" id="IPR020846">
    <property type="entry name" value="MFS_dom"/>
</dbReference>
<feature type="transmembrane region" description="Helical" evidence="6">
    <location>
        <begin position="157"/>
        <end position="178"/>
    </location>
</feature>
<evidence type="ECO:0000256" key="3">
    <source>
        <dbReference type="ARBA" id="ARBA00022692"/>
    </source>
</evidence>
<evidence type="ECO:0000256" key="5">
    <source>
        <dbReference type="ARBA" id="ARBA00023136"/>
    </source>
</evidence>